<keyword evidence="1 3" id="KW-0378">Hydrolase</keyword>
<dbReference type="InterPro" id="IPR029058">
    <property type="entry name" value="AB_hydrolase_fold"/>
</dbReference>
<dbReference type="InterPro" id="IPR000639">
    <property type="entry name" value="Epox_hydrolase-like"/>
</dbReference>
<dbReference type="PRINTS" id="PR00412">
    <property type="entry name" value="EPOXHYDRLASE"/>
</dbReference>
<sequence>MDASTPRLDPTAKAWSPPLPEAPGFEHLVVETPGVRRHVATMGAGEPVLLLHGFPGHWWQWHAIAPLLAEHGYRAICPDLRGSGWTESDDPAFHRETQLSDVLAVLDGMGIERAHVIAHDMGAISAMQLSYGRPHRVRAVVQLAVPPGFMEFSPRLIPAFRHLPKLLLHRPPASVGYLFNPAYQYRPFTEDETAAYLAPEQRPEVLASVHRMYRGMVVPVSMQLMRGDFKRVRLQPPTLFVFGREDSTFSEDVVRTISRNHERRAARAEFAFVEKASHFIPEDAPTAVAELALDWFRRAG</sequence>
<dbReference type="PRINTS" id="PR00111">
    <property type="entry name" value="ABHYDROLASE"/>
</dbReference>
<dbReference type="Pfam" id="PF12697">
    <property type="entry name" value="Abhydrolase_6"/>
    <property type="match status" value="1"/>
</dbReference>
<gene>
    <name evidence="3" type="ORF">HF576_01655</name>
</gene>
<keyword evidence="4" id="KW-1185">Reference proteome</keyword>
<protein>
    <submittedName>
        <fullName evidence="3">Alpha/beta hydrolase</fullName>
    </submittedName>
</protein>
<evidence type="ECO:0000259" key="2">
    <source>
        <dbReference type="Pfam" id="PF12697"/>
    </source>
</evidence>
<evidence type="ECO:0000313" key="3">
    <source>
        <dbReference type="EMBL" id="NLP82544.1"/>
    </source>
</evidence>
<dbReference type="RefSeq" id="WP_168911043.1">
    <property type="nucleotide sequence ID" value="NZ_JABACI010000001.1"/>
</dbReference>
<evidence type="ECO:0000256" key="1">
    <source>
        <dbReference type="ARBA" id="ARBA00022801"/>
    </source>
</evidence>
<dbReference type="Proteomes" id="UP001429745">
    <property type="component" value="Unassembled WGS sequence"/>
</dbReference>
<evidence type="ECO:0000313" key="4">
    <source>
        <dbReference type="Proteomes" id="UP001429745"/>
    </source>
</evidence>
<name>A0ABX1K6A4_9MICO</name>
<dbReference type="InterPro" id="IPR000073">
    <property type="entry name" value="AB_hydrolase_1"/>
</dbReference>
<dbReference type="Gene3D" id="3.40.50.1820">
    <property type="entry name" value="alpha/beta hydrolase"/>
    <property type="match status" value="1"/>
</dbReference>
<reference evidence="3 4" key="1">
    <citation type="submission" date="2020-04" db="EMBL/GenBank/DDBJ databases">
        <title>CFH 90308 Microbacterium sp.</title>
        <authorList>
            <person name="Nie G."/>
            <person name="Ming H."/>
            <person name="Xia T."/>
        </authorList>
    </citation>
    <scope>NUCLEOTIDE SEQUENCE [LARGE SCALE GENOMIC DNA]</scope>
    <source>
        <strain evidence="3 4">CFH 90308</strain>
    </source>
</reference>
<organism evidence="3 4">
    <name type="scientific">Microbacterium salsuginis</name>
    <dbReference type="NCBI Taxonomy" id="2722803"/>
    <lineage>
        <taxon>Bacteria</taxon>
        <taxon>Bacillati</taxon>
        <taxon>Actinomycetota</taxon>
        <taxon>Actinomycetes</taxon>
        <taxon>Micrococcales</taxon>
        <taxon>Microbacteriaceae</taxon>
        <taxon>Microbacterium</taxon>
    </lineage>
</organism>
<dbReference type="SUPFAM" id="SSF53474">
    <property type="entry name" value="alpha/beta-Hydrolases"/>
    <property type="match status" value="1"/>
</dbReference>
<dbReference type="PANTHER" id="PTHR43329">
    <property type="entry name" value="EPOXIDE HYDROLASE"/>
    <property type="match status" value="1"/>
</dbReference>
<dbReference type="GO" id="GO:0016787">
    <property type="term" value="F:hydrolase activity"/>
    <property type="evidence" value="ECO:0007669"/>
    <property type="project" value="UniProtKB-KW"/>
</dbReference>
<proteinExistence type="predicted"/>
<feature type="domain" description="AB hydrolase-1" evidence="2">
    <location>
        <begin position="48"/>
        <end position="290"/>
    </location>
</feature>
<dbReference type="EMBL" id="JABACI010000001">
    <property type="protein sequence ID" value="NLP82544.1"/>
    <property type="molecule type" value="Genomic_DNA"/>
</dbReference>
<comment type="caution">
    <text evidence="3">The sequence shown here is derived from an EMBL/GenBank/DDBJ whole genome shotgun (WGS) entry which is preliminary data.</text>
</comment>
<accession>A0ABX1K6A4</accession>